<dbReference type="EMBL" id="ATHL01000047">
    <property type="protein sequence ID" value="EQB17963.1"/>
    <property type="molecule type" value="Genomic_DNA"/>
</dbReference>
<sequence>MRTGRAGAAGRAKHRQGRTLISLGLLVLGLSIAGCKRQTAEGPPPRANDPIAIAPQASLITVPIHADVSGLAAALEKEIPRRLWGIDRPETPCVPSKRVDLAVVKIRTPTIKCRIVGEVTRGPLRLVGGGSSGREGRDLVLTMPLHAVVRAEDIGGVLKRETATADANARATIRLTIASDWTPRAAVDIRYDWTNEPHIDFLGQRIAFTEQADSKLKPVIARLERTLPAQLARLKLRPQIERAWASAFTALPLNKKNPPVWMRVTPQELQYGGYALKGNRLELRLGLKALTETFIGDRPADPRPSPLPPLRPLAEGAGKLAFFIPVIADYRQLEPVLMRALRKRAARPFEVPHFGPVRADFHKATLYGTTGGRLAVGVTFTAQDTAKRVKPARGTVWMTATPVNAENSRKVDFADFHVSGTTDAVGGDLLLQLANAPGLSSTLAAALGQNFEKDYQELLGKIAVAIDEKREGAFVIRAQVREAHTGRIRASGQGLYIPVSAKGTASITLQPEP</sequence>
<name>T0I0Y4_9SPHN</name>
<evidence type="ECO:0000313" key="2">
    <source>
        <dbReference type="Proteomes" id="UP000015527"/>
    </source>
</evidence>
<gene>
    <name evidence="1" type="ORF">L284_06100</name>
</gene>
<proteinExistence type="predicted"/>
<accession>T0I0Y4</accession>
<dbReference type="InterPro" id="IPR025515">
    <property type="entry name" value="DUF4403"/>
</dbReference>
<evidence type="ECO:0008006" key="3">
    <source>
        <dbReference type="Google" id="ProtNLM"/>
    </source>
</evidence>
<dbReference type="AlphaFoldDB" id="T0I0Y4"/>
<dbReference type="PROSITE" id="PS51257">
    <property type="entry name" value="PROKAR_LIPOPROTEIN"/>
    <property type="match status" value="1"/>
</dbReference>
<dbReference type="Pfam" id="PF14356">
    <property type="entry name" value="DUF4403"/>
    <property type="match status" value="1"/>
</dbReference>
<evidence type="ECO:0000313" key="1">
    <source>
        <dbReference type="EMBL" id="EQB17963.1"/>
    </source>
</evidence>
<dbReference type="OrthoDB" id="1299766at2"/>
<reference evidence="1 2" key="1">
    <citation type="journal article" date="2013" name="Genome Announc.">
        <title>Genome Sequence of Novosphingobium lindaniclasticum LE124T, Isolated from a Hexachlorocyclohexane Dumpsite.</title>
        <authorList>
            <person name="Saxena A."/>
            <person name="Nayyar N."/>
            <person name="Sangwan N."/>
            <person name="Kumari R."/>
            <person name="Khurana J.P."/>
            <person name="Lal R."/>
        </authorList>
    </citation>
    <scope>NUCLEOTIDE SEQUENCE [LARGE SCALE GENOMIC DNA]</scope>
    <source>
        <strain evidence="1 2">LE124</strain>
    </source>
</reference>
<keyword evidence="2" id="KW-1185">Reference proteome</keyword>
<dbReference type="eggNOG" id="ENOG503353M">
    <property type="taxonomic scope" value="Bacteria"/>
</dbReference>
<dbReference type="PATRIC" id="fig|1096930.3.peg.1210"/>
<organism evidence="1 2">
    <name type="scientific">Novosphingobium lindaniclasticum LE124</name>
    <dbReference type="NCBI Taxonomy" id="1096930"/>
    <lineage>
        <taxon>Bacteria</taxon>
        <taxon>Pseudomonadati</taxon>
        <taxon>Pseudomonadota</taxon>
        <taxon>Alphaproteobacteria</taxon>
        <taxon>Sphingomonadales</taxon>
        <taxon>Sphingomonadaceae</taxon>
        <taxon>Novosphingobium</taxon>
    </lineage>
</organism>
<dbReference type="RefSeq" id="WP_021233174.1">
    <property type="nucleotide sequence ID" value="NZ_ATHL01000047.1"/>
</dbReference>
<protein>
    <recommendedName>
        <fullName evidence="3">DUF4403 domain-containing protein</fullName>
    </recommendedName>
</protein>
<dbReference type="Proteomes" id="UP000015527">
    <property type="component" value="Unassembled WGS sequence"/>
</dbReference>
<comment type="caution">
    <text evidence="1">The sequence shown here is derived from an EMBL/GenBank/DDBJ whole genome shotgun (WGS) entry which is preliminary data.</text>
</comment>